<evidence type="ECO:0008006" key="4">
    <source>
        <dbReference type="Google" id="ProtNLM"/>
    </source>
</evidence>
<evidence type="ECO:0000313" key="3">
    <source>
        <dbReference type="Proteomes" id="UP000653305"/>
    </source>
</evidence>
<feature type="transmembrane region" description="Helical" evidence="1">
    <location>
        <begin position="30"/>
        <end position="53"/>
    </location>
</feature>
<evidence type="ECO:0000313" key="2">
    <source>
        <dbReference type="EMBL" id="GFP81033.1"/>
    </source>
</evidence>
<proteinExistence type="predicted"/>
<evidence type="ECO:0000256" key="1">
    <source>
        <dbReference type="SAM" id="Phobius"/>
    </source>
</evidence>
<dbReference type="OrthoDB" id="1894389at2759"/>
<protein>
    <recommendedName>
        <fullName evidence="4">Late embryogenesis abundant protein LEA-2 subgroup domain-containing protein</fullName>
    </recommendedName>
</protein>
<dbReference type="InterPro" id="IPR055301">
    <property type="entry name" value="Lea14-like_2"/>
</dbReference>
<reference evidence="2" key="1">
    <citation type="submission" date="2020-07" db="EMBL/GenBank/DDBJ databases">
        <title>Ethylene signaling mediates host invasion by parasitic plants.</title>
        <authorList>
            <person name="Yoshida S."/>
        </authorList>
    </citation>
    <scope>NUCLEOTIDE SEQUENCE</scope>
    <source>
        <strain evidence="2">Okayama</strain>
    </source>
</reference>
<organism evidence="2 3">
    <name type="scientific">Phtheirospermum japonicum</name>
    <dbReference type="NCBI Taxonomy" id="374723"/>
    <lineage>
        <taxon>Eukaryota</taxon>
        <taxon>Viridiplantae</taxon>
        <taxon>Streptophyta</taxon>
        <taxon>Embryophyta</taxon>
        <taxon>Tracheophyta</taxon>
        <taxon>Spermatophyta</taxon>
        <taxon>Magnoliopsida</taxon>
        <taxon>eudicotyledons</taxon>
        <taxon>Gunneridae</taxon>
        <taxon>Pentapetalae</taxon>
        <taxon>asterids</taxon>
        <taxon>lamiids</taxon>
        <taxon>Lamiales</taxon>
        <taxon>Orobanchaceae</taxon>
        <taxon>Orobanchaceae incertae sedis</taxon>
        <taxon>Phtheirospermum</taxon>
    </lineage>
</organism>
<gene>
    <name evidence="2" type="ORF">PHJA_000246600</name>
</gene>
<keyword evidence="1" id="KW-0472">Membrane</keyword>
<name>A0A830B994_9LAMI</name>
<keyword evidence="1" id="KW-1133">Transmembrane helix</keyword>
<sequence length="200" mass="21560">MGPNAANPYALSAAASSAAGELRKKKRNKLIMYIALFAIFQTGIVLIFSFTVMKVRTPKFRVRAAVLTNVSAGTPASPSFSATMSAELGVRNNNFGGYKYQNTTVEFLYGGVVAGQAIVRSSRANWRSTKKLGVKVDLNMTASSQLASDLSDGVLAVSSRAKMMGRVDLVFVMKKKRSATMNCSMEIVIATQQIRNIACK</sequence>
<dbReference type="AlphaFoldDB" id="A0A830B994"/>
<dbReference type="Proteomes" id="UP000653305">
    <property type="component" value="Unassembled WGS sequence"/>
</dbReference>
<comment type="caution">
    <text evidence="2">The sequence shown here is derived from an EMBL/GenBank/DDBJ whole genome shotgun (WGS) entry which is preliminary data.</text>
</comment>
<accession>A0A830B994</accession>
<dbReference type="EMBL" id="BMAC01000026">
    <property type="protein sequence ID" value="GFP81033.1"/>
    <property type="molecule type" value="Genomic_DNA"/>
</dbReference>
<dbReference type="PANTHER" id="PTHR31852">
    <property type="entry name" value="LATE EMBRYOGENESIS ABUNDANT (LEA) HYDROXYPROLINE-RICH GLYCOPROTEIN FAMILY"/>
    <property type="match status" value="1"/>
</dbReference>
<keyword evidence="1" id="KW-0812">Transmembrane</keyword>
<keyword evidence="3" id="KW-1185">Reference proteome</keyword>